<keyword evidence="3" id="KW-1185">Reference proteome</keyword>
<dbReference type="STRING" id="655353.SAMN04488056_103106"/>
<accession>A0A1I5EBF0</accession>
<sequence length="388" mass="42337">MSFRRIIFWAHLIVGVATGLVIFALALTGVLLTYEMQIKAAFDPSVEPAAGQTQVLSADEILQIAKPAFPGQTATLNFYSDTSKPVSVSAGRHDSKLINQYDGSFIESESNPTEGFFGFMENIHRNLAMGFNSVGGDIVKISNVAFLFIILSGAYLWLPRKWKWPFLKQKIFFQKMPTSKARDFNWHHVFSFWVIIPLVAVVGSGAVLSYQWASNAVFAVAGLEAPQGRGQGKGMWAKSSGGGASELPVEQLVSLQSILDKAKGVESGWNSISIIVPSSDKAKTVDVLIDTGNGKQAQTQQTITYDRETGDVAAVKGPDEMATPTQALRRYIRFLHTGEVYGVIGQTLAGIASLACLFLVWTGFALAWRRLISPLFRPKATPTMRAHS</sequence>
<keyword evidence="1" id="KW-1133">Transmembrane helix</keyword>
<dbReference type="Proteomes" id="UP000199236">
    <property type="component" value="Unassembled WGS sequence"/>
</dbReference>
<reference evidence="2 3" key="1">
    <citation type="submission" date="2016-10" db="EMBL/GenBank/DDBJ databases">
        <authorList>
            <person name="de Groot N.N."/>
        </authorList>
    </citation>
    <scope>NUCLEOTIDE SEQUENCE [LARGE SCALE GENOMIC DNA]</scope>
    <source>
        <strain evidence="2 3">CGMCC 1.9157</strain>
    </source>
</reference>
<dbReference type="EMBL" id="FOVR01000003">
    <property type="protein sequence ID" value="SFO08586.1"/>
    <property type="molecule type" value="Genomic_DNA"/>
</dbReference>
<dbReference type="RefSeq" id="WP_090070628.1">
    <property type="nucleotide sequence ID" value="NZ_FOVR01000003.1"/>
</dbReference>
<dbReference type="AlphaFoldDB" id="A0A1I5EBF0"/>
<keyword evidence="1" id="KW-0472">Membrane</keyword>
<keyword evidence="1" id="KW-0812">Transmembrane</keyword>
<dbReference type="PANTHER" id="PTHR34219:SF3">
    <property type="entry name" value="BLL7967 PROTEIN"/>
    <property type="match status" value="1"/>
</dbReference>
<dbReference type="PANTHER" id="PTHR34219">
    <property type="entry name" value="IRON-REGULATED INNER MEMBRANE PROTEIN-RELATED"/>
    <property type="match status" value="1"/>
</dbReference>
<evidence type="ECO:0000256" key="1">
    <source>
        <dbReference type="SAM" id="Phobius"/>
    </source>
</evidence>
<feature type="transmembrane region" description="Helical" evidence="1">
    <location>
        <begin position="138"/>
        <end position="158"/>
    </location>
</feature>
<proteinExistence type="predicted"/>
<evidence type="ECO:0000313" key="3">
    <source>
        <dbReference type="Proteomes" id="UP000199236"/>
    </source>
</evidence>
<feature type="transmembrane region" description="Helical" evidence="1">
    <location>
        <begin position="343"/>
        <end position="368"/>
    </location>
</feature>
<feature type="transmembrane region" description="Helical" evidence="1">
    <location>
        <begin position="12"/>
        <end position="34"/>
    </location>
</feature>
<gene>
    <name evidence="2" type="ORF">SAMN04488056_103106</name>
</gene>
<feature type="transmembrane region" description="Helical" evidence="1">
    <location>
        <begin position="190"/>
        <end position="213"/>
    </location>
</feature>
<evidence type="ECO:0000313" key="2">
    <source>
        <dbReference type="EMBL" id="SFO08586.1"/>
    </source>
</evidence>
<dbReference type="InterPro" id="IPR005625">
    <property type="entry name" value="PepSY-ass_TM"/>
</dbReference>
<organism evidence="2 3">
    <name type="scientific">Cohaesibacter marisflavi</name>
    <dbReference type="NCBI Taxonomy" id="655353"/>
    <lineage>
        <taxon>Bacteria</taxon>
        <taxon>Pseudomonadati</taxon>
        <taxon>Pseudomonadota</taxon>
        <taxon>Alphaproteobacteria</taxon>
        <taxon>Hyphomicrobiales</taxon>
        <taxon>Cohaesibacteraceae</taxon>
    </lineage>
</organism>
<name>A0A1I5EBF0_9HYPH</name>
<dbReference type="OrthoDB" id="9791166at2"/>
<dbReference type="Pfam" id="PF03929">
    <property type="entry name" value="PepSY_TM"/>
    <property type="match status" value="1"/>
</dbReference>
<protein>
    <submittedName>
        <fullName evidence="2">Uncharacterized iron-regulated membrane protein</fullName>
    </submittedName>
</protein>